<evidence type="ECO:0000259" key="2">
    <source>
        <dbReference type="Pfam" id="PF12727"/>
    </source>
</evidence>
<reference evidence="3" key="1">
    <citation type="submission" date="2023-07" db="EMBL/GenBank/DDBJ databases">
        <title>Sorghum-associated microbial communities from plants grown in Nebraska, USA.</title>
        <authorList>
            <person name="Schachtman D."/>
        </authorList>
    </citation>
    <scope>NUCLEOTIDE SEQUENCE</scope>
    <source>
        <strain evidence="3">DS2114</strain>
    </source>
</reference>
<dbReference type="PANTHER" id="PTHR38431:SF1">
    <property type="entry name" value="BLL2305 PROTEIN"/>
    <property type="match status" value="1"/>
</dbReference>
<evidence type="ECO:0000313" key="3">
    <source>
        <dbReference type="EMBL" id="MDR6424802.1"/>
    </source>
</evidence>
<dbReference type="Gene3D" id="1.10.10.10">
    <property type="entry name" value="Winged helix-like DNA-binding domain superfamily/Winged helix DNA-binding domain"/>
    <property type="match status" value="1"/>
</dbReference>
<dbReference type="Pfam" id="PF12727">
    <property type="entry name" value="PBP_like"/>
    <property type="match status" value="1"/>
</dbReference>
<dbReference type="InterPro" id="IPR036390">
    <property type="entry name" value="WH_DNA-bd_sf"/>
</dbReference>
<dbReference type="Proteomes" id="UP001184828">
    <property type="component" value="Unassembled WGS sequence"/>
</dbReference>
<dbReference type="InterPro" id="IPR024370">
    <property type="entry name" value="PBP_domain"/>
</dbReference>
<comment type="caution">
    <text evidence="3">The sequence shown here is derived from an EMBL/GenBank/DDBJ whole genome shotgun (WGS) entry which is preliminary data.</text>
</comment>
<accession>A0AAE4BWD8</accession>
<feature type="domain" description="PBP" evidence="2">
    <location>
        <begin position="142"/>
        <end position="326"/>
    </location>
</feature>
<dbReference type="InterPro" id="IPR036388">
    <property type="entry name" value="WH-like_DNA-bd_sf"/>
</dbReference>
<name>A0AAE4BWD8_VARPD</name>
<dbReference type="RefSeq" id="WP_309924829.1">
    <property type="nucleotide sequence ID" value="NZ_JAVDQZ010000001.1"/>
</dbReference>
<evidence type="ECO:0000259" key="1">
    <source>
        <dbReference type="Pfam" id="PF00126"/>
    </source>
</evidence>
<feature type="domain" description="HTH lysR-type" evidence="1">
    <location>
        <begin position="25"/>
        <end position="81"/>
    </location>
</feature>
<dbReference type="SUPFAM" id="SSF46785">
    <property type="entry name" value="Winged helix' DNA-binding domain"/>
    <property type="match status" value="1"/>
</dbReference>
<dbReference type="GO" id="GO:0003700">
    <property type="term" value="F:DNA-binding transcription factor activity"/>
    <property type="evidence" value="ECO:0007669"/>
    <property type="project" value="InterPro"/>
</dbReference>
<evidence type="ECO:0000313" key="4">
    <source>
        <dbReference type="Proteomes" id="UP001184828"/>
    </source>
</evidence>
<dbReference type="PANTHER" id="PTHR38431">
    <property type="entry name" value="BLL2305 PROTEIN"/>
    <property type="match status" value="1"/>
</dbReference>
<sequence>MQQIDLSYAIRPRRSGSRQIRNPLMQILQAVREHGSISGASRALDLSYRHVWGELKHWEQALGHPLIQGEQGQRAQLSEFGDKLLWAERQAQARLAPQIEALHAELERAFALAFDDRTHVLSLQASHDDALALLRMHAAGTAQLHLDIHFTGSVDAIRALNQGRCVMAGFHTLEHPPRGSLAQRTYQPLLKPGQHKLIGFARRTQGLLVAPGNPLNLRSLADAARLRARYVNRAIGTGTRLLLDELLAQAGLDAAALAGYERSETSHAAVAHAVASGQADAGLGLESAAHAEGLDFVPLVRERYHLACLKSALDQPAMQALVAVLRSPSWQHLLETLPGYEAAASGEVQSLRALLPWWTFAREKKAHHGP</sequence>
<dbReference type="Pfam" id="PF00126">
    <property type="entry name" value="HTH_1"/>
    <property type="match status" value="1"/>
</dbReference>
<protein>
    <submittedName>
        <fullName evidence="3">Molybdopterin biosynthesis protein</fullName>
    </submittedName>
</protein>
<dbReference type="Gene3D" id="3.40.190.10">
    <property type="entry name" value="Periplasmic binding protein-like II"/>
    <property type="match status" value="1"/>
</dbReference>
<gene>
    <name evidence="3" type="ORF">J2738_000924</name>
</gene>
<organism evidence="3 4">
    <name type="scientific">Variovorax paradoxus</name>
    <dbReference type="NCBI Taxonomy" id="34073"/>
    <lineage>
        <taxon>Bacteria</taxon>
        <taxon>Pseudomonadati</taxon>
        <taxon>Pseudomonadota</taxon>
        <taxon>Betaproteobacteria</taxon>
        <taxon>Burkholderiales</taxon>
        <taxon>Comamonadaceae</taxon>
        <taxon>Variovorax</taxon>
    </lineage>
</organism>
<dbReference type="InterPro" id="IPR000847">
    <property type="entry name" value="LysR_HTH_N"/>
</dbReference>
<dbReference type="EMBL" id="JAVDQZ010000001">
    <property type="protein sequence ID" value="MDR6424802.1"/>
    <property type="molecule type" value="Genomic_DNA"/>
</dbReference>
<proteinExistence type="predicted"/>
<dbReference type="SUPFAM" id="SSF53850">
    <property type="entry name" value="Periplasmic binding protein-like II"/>
    <property type="match status" value="1"/>
</dbReference>
<dbReference type="AlphaFoldDB" id="A0AAE4BWD8"/>